<dbReference type="Gene3D" id="3.30.160.60">
    <property type="entry name" value="Classic Zinc Finger"/>
    <property type="match status" value="1"/>
</dbReference>
<feature type="compositionally biased region" description="Acidic residues" evidence="2">
    <location>
        <begin position="43"/>
        <end position="52"/>
    </location>
</feature>
<feature type="compositionally biased region" description="Low complexity" evidence="2">
    <location>
        <begin position="331"/>
        <end position="346"/>
    </location>
</feature>
<feature type="region of interest" description="Disordered" evidence="2">
    <location>
        <begin position="287"/>
        <end position="309"/>
    </location>
</feature>
<dbReference type="PANTHER" id="PTHR47068:SF2">
    <property type="entry name" value="OS04G0552400 PROTEIN"/>
    <property type="match status" value="1"/>
</dbReference>
<dbReference type="AlphaFoldDB" id="F2EJC7"/>
<keyword evidence="1" id="KW-0862">Zinc</keyword>
<feature type="domain" description="C2H2-type" evidence="3">
    <location>
        <begin position="14"/>
        <end position="41"/>
    </location>
</feature>
<dbReference type="InterPro" id="IPR036236">
    <property type="entry name" value="Znf_C2H2_sf"/>
</dbReference>
<accession>F2EJC7</accession>
<feature type="region of interest" description="Disordered" evidence="2">
    <location>
        <begin position="529"/>
        <end position="576"/>
    </location>
</feature>
<feature type="domain" description="C2H2-type" evidence="3">
    <location>
        <begin position="376"/>
        <end position="398"/>
    </location>
</feature>
<dbReference type="SUPFAM" id="SSF57667">
    <property type="entry name" value="beta-beta-alpha zinc fingers"/>
    <property type="match status" value="2"/>
</dbReference>
<keyword evidence="1" id="KW-0479">Metal-binding</keyword>
<dbReference type="SMART" id="SM00355">
    <property type="entry name" value="ZnF_C2H2"/>
    <property type="match status" value="3"/>
</dbReference>
<feature type="region of interest" description="Disordered" evidence="2">
    <location>
        <begin position="111"/>
        <end position="171"/>
    </location>
</feature>
<dbReference type="GO" id="GO:0008270">
    <property type="term" value="F:zinc ion binding"/>
    <property type="evidence" value="ECO:0007669"/>
    <property type="project" value="UniProtKB-KW"/>
</dbReference>
<sequence>MPPRPQPPPAAYKHFCRVCNKGFTCGSALGGHMRAHAVADDGPGADDDDDEPVSSARGGEDGPSTAGAATTHVYALRANPNRLTRGCQVCRNCGKEFSSMELFLEHGKCTSGEEEDANGSPPPSVADGEEDPSLASGWSKGKRSRRAKSIAGGGDDTMPGASTAPPGEDEEEDLANCLVMLSSSKADQATVAAEGNPEPCTPASKEHGKRPHQQPQPPFPIVVPAPDQTMMLPLALPAPQPQYASAPVPRGLFECKACKKVFTSHQALGGHRASHKKVKGCFAAKAESSVGEPPHHHAAAAGPSDGKGNAAAVDVIHASGGADAKTNVDVSTGGDTSAGTSGATPSLSMAITTTDQEPPDAALAIAPFKKKATKMHECSVCHRLFASGQALGGHKRCHWLTSGTGEHANITSLTAEGLVTAAGHQLTLRPLVDAPEPALDLTIASNPSPVMASARVAEVGTSSLYLEAPPSLYLQPAAVPSNPSHQNKMTATSSHNVNDAVTAHEAAEDEADSTAVKKAKLSDLKDVSAAGETTPWLQVGIGSSSANGDEKSAREWGATSRAGSVNTEVAEPEPRH</sequence>
<organism evidence="4">
    <name type="scientific">Hordeum vulgare subsp. vulgare</name>
    <name type="common">Domesticated barley</name>
    <dbReference type="NCBI Taxonomy" id="112509"/>
    <lineage>
        <taxon>Eukaryota</taxon>
        <taxon>Viridiplantae</taxon>
        <taxon>Streptophyta</taxon>
        <taxon>Embryophyta</taxon>
        <taxon>Tracheophyta</taxon>
        <taxon>Spermatophyta</taxon>
        <taxon>Magnoliopsida</taxon>
        <taxon>Liliopsida</taxon>
        <taxon>Poales</taxon>
        <taxon>Poaceae</taxon>
        <taxon>BOP clade</taxon>
        <taxon>Pooideae</taxon>
        <taxon>Triticodae</taxon>
        <taxon>Triticeae</taxon>
        <taxon>Hordeinae</taxon>
        <taxon>Hordeum</taxon>
    </lineage>
</organism>
<dbReference type="PANTHER" id="PTHR47068">
    <property type="entry name" value="OS02G0659100 PROTEIN"/>
    <property type="match status" value="1"/>
</dbReference>
<dbReference type="EMBL" id="AK376254">
    <property type="protein sequence ID" value="BAK07449.1"/>
    <property type="molecule type" value="mRNA"/>
</dbReference>
<feature type="domain" description="C2H2-type" evidence="3">
    <location>
        <begin position="253"/>
        <end position="280"/>
    </location>
</feature>
<dbReference type="Pfam" id="PF13912">
    <property type="entry name" value="zf-C2H2_6"/>
    <property type="match status" value="3"/>
</dbReference>
<evidence type="ECO:0000256" key="1">
    <source>
        <dbReference type="PROSITE-ProRule" id="PRU00042"/>
    </source>
</evidence>
<feature type="region of interest" description="Disordered" evidence="2">
    <location>
        <begin position="323"/>
        <end position="346"/>
    </location>
</feature>
<feature type="region of interest" description="Disordered" evidence="2">
    <location>
        <begin position="36"/>
        <end position="67"/>
    </location>
</feature>
<keyword evidence="1" id="KW-0863">Zinc-finger</keyword>
<dbReference type="PROSITE" id="PS50157">
    <property type="entry name" value="ZINC_FINGER_C2H2_2"/>
    <property type="match status" value="4"/>
</dbReference>
<evidence type="ECO:0000259" key="3">
    <source>
        <dbReference type="PROSITE" id="PS50157"/>
    </source>
</evidence>
<protein>
    <submittedName>
        <fullName evidence="4">Predicted protein</fullName>
    </submittedName>
</protein>
<feature type="region of interest" description="Disordered" evidence="2">
    <location>
        <begin position="188"/>
        <end position="219"/>
    </location>
</feature>
<proteinExistence type="evidence at transcript level"/>
<evidence type="ECO:0000313" key="4">
    <source>
        <dbReference type="EMBL" id="BAK07449.1"/>
    </source>
</evidence>
<dbReference type="PROSITE" id="PS00028">
    <property type="entry name" value="ZINC_FINGER_C2H2_1"/>
    <property type="match status" value="3"/>
</dbReference>
<dbReference type="InterPro" id="IPR013087">
    <property type="entry name" value="Znf_C2H2_type"/>
</dbReference>
<name>F2EJC7_HORVV</name>
<evidence type="ECO:0000256" key="2">
    <source>
        <dbReference type="SAM" id="MobiDB-lite"/>
    </source>
</evidence>
<feature type="domain" description="C2H2-type" evidence="3">
    <location>
        <begin position="88"/>
        <end position="115"/>
    </location>
</feature>
<reference evidence="4" key="1">
    <citation type="journal article" date="2011" name="Plant Physiol.">
        <title>Comprehensive sequence analysis of 24,783 barley full-length cDNAs derived from 12 clone libraries.</title>
        <authorList>
            <person name="Matsumoto T."/>
            <person name="Tanaka T."/>
            <person name="Sakai H."/>
            <person name="Amano N."/>
            <person name="Kanamori H."/>
            <person name="Kurita K."/>
            <person name="Kikuta A."/>
            <person name="Kamiya K."/>
            <person name="Yamamoto M."/>
            <person name="Ikawa H."/>
            <person name="Fujii N."/>
            <person name="Hori K."/>
            <person name="Itoh T."/>
            <person name="Sato K."/>
        </authorList>
    </citation>
    <scope>NUCLEOTIDE SEQUENCE</scope>
    <source>
        <tissue evidence="4">Flower</tissue>
    </source>
</reference>